<sequence>MITESELQAQYDAAVKRLRDAEQGVAAALKEMNKKEALAKKKQKSIKEYYLAWSEKQKVEVAIVEKYEQEYAAEYAKNLCYTDWMKNKHGTDSKEAQIAQHRGELSRTRDFVYFGGSLYSTKWYKLYCKVWWVYYQLKAEGYGNIAAELNRAREVFCHCIEKEANGKTFDAARKAAFAALDKWEKENDREEWDEAKSEYDAALAKWNEFKPEGDQYAEELRVKIYECAKKTLKLYGIADDFDIAALKKELSRKSQKIDDLEDQLSQKGREIGELHGRTNELEATVGEMRIWMESLIRMNQALINGQYKQIEESEAFARTTLEQEWQFWFERATSSHLNWLNWIQERMPEIAALEEEEATARNKYRHEFYDSVQNIDNRHVDLQEMLSGWVLD</sequence>
<protein>
    <submittedName>
        <fullName evidence="2">Uncharacterized protein</fullName>
    </submittedName>
</protein>
<name>A0A1X0PA80_9TRYP</name>
<comment type="caution">
    <text evidence="2">The sequence shown here is derived from an EMBL/GenBank/DDBJ whole genome shotgun (WGS) entry which is preliminary data.</text>
</comment>
<dbReference type="AlphaFoldDB" id="A0A1X0PA80"/>
<dbReference type="STRING" id="67003.A0A1X0PA80"/>
<dbReference type="EMBL" id="NBCO01000001">
    <property type="protein sequence ID" value="ORC93360.1"/>
    <property type="molecule type" value="Genomic_DNA"/>
</dbReference>
<dbReference type="Proteomes" id="UP000192257">
    <property type="component" value="Unassembled WGS sequence"/>
</dbReference>
<accession>A0A1X0PA80</accession>
<evidence type="ECO:0000313" key="2">
    <source>
        <dbReference type="EMBL" id="ORC93360.1"/>
    </source>
</evidence>
<feature type="coiled-coil region" evidence="1">
    <location>
        <begin position="243"/>
        <end position="277"/>
    </location>
</feature>
<reference evidence="2 3" key="1">
    <citation type="submission" date="2017-03" db="EMBL/GenBank/DDBJ databases">
        <title>An alternative strategy for trypanosome survival in the mammalian bloodstream revealed through genome and transcriptome analysis of the ubiquitous bovine parasite Trypanosoma (Megatrypanum) theileri.</title>
        <authorList>
            <person name="Kelly S."/>
            <person name="Ivens A."/>
            <person name="Mott A."/>
            <person name="O'Neill E."/>
            <person name="Emms D."/>
            <person name="Macleod O."/>
            <person name="Voorheis P."/>
            <person name="Matthews J."/>
            <person name="Matthews K."/>
            <person name="Carrington M."/>
        </authorList>
    </citation>
    <scope>NUCLEOTIDE SEQUENCE [LARGE SCALE GENOMIC DNA]</scope>
    <source>
        <strain evidence="2">Edinburgh</strain>
    </source>
</reference>
<organism evidence="2 3">
    <name type="scientific">Trypanosoma theileri</name>
    <dbReference type="NCBI Taxonomy" id="67003"/>
    <lineage>
        <taxon>Eukaryota</taxon>
        <taxon>Discoba</taxon>
        <taxon>Euglenozoa</taxon>
        <taxon>Kinetoplastea</taxon>
        <taxon>Metakinetoplastina</taxon>
        <taxon>Trypanosomatida</taxon>
        <taxon>Trypanosomatidae</taxon>
        <taxon>Trypanosoma</taxon>
    </lineage>
</organism>
<dbReference type="RefSeq" id="XP_028887426.1">
    <property type="nucleotide sequence ID" value="XM_029020918.1"/>
</dbReference>
<keyword evidence="1" id="KW-0175">Coiled coil</keyword>
<dbReference type="VEuPathDB" id="TriTrypDB:TM35_000012370"/>
<evidence type="ECO:0000313" key="3">
    <source>
        <dbReference type="Proteomes" id="UP000192257"/>
    </source>
</evidence>
<dbReference type="GeneID" id="39980698"/>
<proteinExistence type="predicted"/>
<keyword evidence="3" id="KW-1185">Reference proteome</keyword>
<evidence type="ECO:0000256" key="1">
    <source>
        <dbReference type="SAM" id="Coils"/>
    </source>
</evidence>
<gene>
    <name evidence="2" type="ORF">TM35_000012370</name>
</gene>